<feature type="compositionally biased region" description="Polar residues" evidence="1">
    <location>
        <begin position="99"/>
        <end position="108"/>
    </location>
</feature>
<dbReference type="AlphaFoldDB" id="A0A1H9PHY6"/>
<dbReference type="OrthoDB" id="9929427at2"/>
<dbReference type="eggNOG" id="ENOG5030FTM">
    <property type="taxonomic scope" value="Bacteria"/>
</dbReference>
<feature type="compositionally biased region" description="Low complexity" evidence="1">
    <location>
        <begin position="72"/>
        <end position="89"/>
    </location>
</feature>
<keyword evidence="5" id="KW-1185">Reference proteome</keyword>
<evidence type="ECO:0000313" key="3">
    <source>
        <dbReference type="EMBL" id="SER47906.1"/>
    </source>
</evidence>
<sequence length="149" mass="16172">MQVSSVTMNNADLSTAIQSYQKALRDDKVQQAQSQQTKLQEKQDVASKEADAVVSLSQEGKDAYQKSQMVAQSSESDASKDQSSSQDPSTKTFPEGTVKQLSPQQTDNDPVRNEVAMANAKSGQESVNNASKLENFELNPAINPMQETA</sequence>
<gene>
    <name evidence="2" type="ORF">CPT75_10140</name>
    <name evidence="3" type="ORF">SAMN04487884_10643</name>
</gene>
<evidence type="ECO:0000313" key="4">
    <source>
        <dbReference type="Proteomes" id="UP000182584"/>
    </source>
</evidence>
<reference evidence="2 5" key="2">
    <citation type="submission" date="2017-09" db="EMBL/GenBank/DDBJ databases">
        <title>High-quality draft genome sequence of Butyrivibrio fibrisolvens INBov1, isolated from cow rumen.</title>
        <authorList>
            <person name="Rodriguez Hernaez J."/>
            <person name="Rivarola M."/>
            <person name="Paniego N."/>
            <person name="Cravero S."/>
            <person name="Ceron Cucchi M."/>
            <person name="Martinez M.C."/>
        </authorList>
    </citation>
    <scope>NUCLEOTIDE SEQUENCE [LARGE SCALE GENOMIC DNA]</scope>
    <source>
        <strain evidence="2 5">INBov1</strain>
    </source>
</reference>
<dbReference type="Proteomes" id="UP000182584">
    <property type="component" value="Unassembled WGS sequence"/>
</dbReference>
<evidence type="ECO:0000256" key="1">
    <source>
        <dbReference type="SAM" id="MobiDB-lite"/>
    </source>
</evidence>
<protein>
    <submittedName>
        <fullName evidence="3">Uncharacterized protein</fullName>
    </submittedName>
</protein>
<dbReference type="EMBL" id="FOGJ01000006">
    <property type="protein sequence ID" value="SER47906.1"/>
    <property type="molecule type" value="Genomic_DNA"/>
</dbReference>
<accession>A0A1H9PHY6</accession>
<reference evidence="3 4" key="1">
    <citation type="submission" date="2016-10" db="EMBL/GenBank/DDBJ databases">
        <authorList>
            <person name="de Groot N.N."/>
        </authorList>
    </citation>
    <scope>NUCLEOTIDE SEQUENCE [LARGE SCALE GENOMIC DNA]</scope>
    <source>
        <strain evidence="3 4">AR40</strain>
    </source>
</reference>
<dbReference type="EMBL" id="NXNG01000001">
    <property type="protein sequence ID" value="PWT27430.1"/>
    <property type="molecule type" value="Genomic_DNA"/>
</dbReference>
<dbReference type="Proteomes" id="UP000245488">
    <property type="component" value="Chromosome"/>
</dbReference>
<name>A0A1H9PHY6_BUTFI</name>
<dbReference type="RefSeq" id="WP_022756042.1">
    <property type="nucleotide sequence ID" value="NZ_CM009896.1"/>
</dbReference>
<feature type="region of interest" description="Disordered" evidence="1">
    <location>
        <begin position="28"/>
        <end position="149"/>
    </location>
</feature>
<feature type="compositionally biased region" description="Basic and acidic residues" evidence="1">
    <location>
        <begin position="39"/>
        <end position="51"/>
    </location>
</feature>
<evidence type="ECO:0000313" key="5">
    <source>
        <dbReference type="Proteomes" id="UP000245488"/>
    </source>
</evidence>
<proteinExistence type="predicted"/>
<organism evidence="3 4">
    <name type="scientific">Butyrivibrio fibrisolvens</name>
    <dbReference type="NCBI Taxonomy" id="831"/>
    <lineage>
        <taxon>Bacteria</taxon>
        <taxon>Bacillati</taxon>
        <taxon>Bacillota</taxon>
        <taxon>Clostridia</taxon>
        <taxon>Lachnospirales</taxon>
        <taxon>Lachnospiraceae</taxon>
        <taxon>Butyrivibrio</taxon>
    </lineage>
</organism>
<feature type="compositionally biased region" description="Polar residues" evidence="1">
    <location>
        <begin position="121"/>
        <end position="132"/>
    </location>
</feature>
<evidence type="ECO:0000313" key="2">
    <source>
        <dbReference type="EMBL" id="PWT27430.1"/>
    </source>
</evidence>